<dbReference type="PROSITE" id="PS00856">
    <property type="entry name" value="GUANYLATE_KINASE_1"/>
    <property type="match status" value="1"/>
</dbReference>
<keyword evidence="7" id="KW-1185">Reference proteome</keyword>
<evidence type="ECO:0000256" key="1">
    <source>
        <dbReference type="ARBA" id="ARBA00005790"/>
    </source>
</evidence>
<dbReference type="InterPro" id="IPR027417">
    <property type="entry name" value="P-loop_NTPase"/>
</dbReference>
<proteinExistence type="inferred from homology"/>
<dbReference type="AlphaFoldDB" id="A0A9N8Z9G4"/>
<dbReference type="Proteomes" id="UP000789570">
    <property type="component" value="Unassembled WGS sequence"/>
</dbReference>
<dbReference type="PANTHER" id="PTHR23117:SF13">
    <property type="entry name" value="GUANYLATE KINASE"/>
    <property type="match status" value="1"/>
</dbReference>
<dbReference type="PANTHER" id="PTHR23117">
    <property type="entry name" value="GUANYLATE KINASE-RELATED"/>
    <property type="match status" value="1"/>
</dbReference>
<organism evidence="6 7">
    <name type="scientific">Funneliformis caledonium</name>
    <dbReference type="NCBI Taxonomy" id="1117310"/>
    <lineage>
        <taxon>Eukaryota</taxon>
        <taxon>Fungi</taxon>
        <taxon>Fungi incertae sedis</taxon>
        <taxon>Mucoromycota</taxon>
        <taxon>Glomeromycotina</taxon>
        <taxon>Glomeromycetes</taxon>
        <taxon>Glomerales</taxon>
        <taxon>Glomeraceae</taxon>
        <taxon>Funneliformis</taxon>
    </lineage>
</organism>
<dbReference type="SUPFAM" id="SSF52540">
    <property type="entry name" value="P-loop containing nucleoside triphosphate hydrolases"/>
    <property type="match status" value="1"/>
</dbReference>
<dbReference type="SMART" id="SM00072">
    <property type="entry name" value="GuKc"/>
    <property type="match status" value="1"/>
</dbReference>
<dbReference type="InterPro" id="IPR008145">
    <property type="entry name" value="GK/Ca_channel_bsu"/>
</dbReference>
<gene>
    <name evidence="6" type="ORF">FCALED_LOCUS2810</name>
</gene>
<keyword evidence="4" id="KW-0175">Coiled coil</keyword>
<accession>A0A9N8Z9G4</accession>
<protein>
    <submittedName>
        <fullName evidence="6">6291_t:CDS:1</fullName>
    </submittedName>
</protein>
<feature type="coiled-coil region" evidence="4">
    <location>
        <begin position="181"/>
        <end position="215"/>
    </location>
</feature>
<keyword evidence="3" id="KW-0418">Kinase</keyword>
<dbReference type="InterPro" id="IPR020590">
    <property type="entry name" value="Guanylate_kinase_CS"/>
</dbReference>
<reference evidence="6" key="1">
    <citation type="submission" date="2021-06" db="EMBL/GenBank/DDBJ databases">
        <authorList>
            <person name="Kallberg Y."/>
            <person name="Tangrot J."/>
            <person name="Rosling A."/>
        </authorList>
    </citation>
    <scope>NUCLEOTIDE SEQUENCE</scope>
    <source>
        <strain evidence="6">UK204</strain>
    </source>
</reference>
<keyword evidence="2" id="KW-0808">Transferase</keyword>
<dbReference type="InterPro" id="IPR008144">
    <property type="entry name" value="Guanylate_kin-like_dom"/>
</dbReference>
<dbReference type="GO" id="GO:0005829">
    <property type="term" value="C:cytosol"/>
    <property type="evidence" value="ECO:0007669"/>
    <property type="project" value="TreeGrafter"/>
</dbReference>
<evidence type="ECO:0000313" key="7">
    <source>
        <dbReference type="Proteomes" id="UP000789570"/>
    </source>
</evidence>
<evidence type="ECO:0000256" key="2">
    <source>
        <dbReference type="ARBA" id="ARBA00022679"/>
    </source>
</evidence>
<dbReference type="Gene3D" id="3.40.50.300">
    <property type="entry name" value="P-loop containing nucleotide triphosphate hydrolases"/>
    <property type="match status" value="1"/>
</dbReference>
<dbReference type="GO" id="GO:0004385">
    <property type="term" value="F:GMP kinase activity"/>
    <property type="evidence" value="ECO:0007669"/>
    <property type="project" value="TreeGrafter"/>
</dbReference>
<dbReference type="Pfam" id="PF00625">
    <property type="entry name" value="Guanylate_kin"/>
    <property type="match status" value="1"/>
</dbReference>
<dbReference type="OrthoDB" id="2438863at2759"/>
<comment type="similarity">
    <text evidence="1">Belongs to the guanylate kinase family.</text>
</comment>
<sequence>MLSVKDNYIRIISTTSRLPRDGEEDGKDYFFIKEEKFKEKLLNGDFLEYTTYNKNFYGIEQRSIDNILIKEKKNGILIVDVEGMKQVKKYCKSKNIKMVSYWFQTSLSQIINYMKKRGTNNEEIIERLIKFDIENKYKDLYDHILVIEDNELNKVVEKIQFDIPELVKIQEYIPIAQTTYERDLEQKNLELETLLIEKENEIQKFKEKEIEIQKKYQVKRKFINDDTEINKKLKIDYVMKWK</sequence>
<evidence type="ECO:0000313" key="6">
    <source>
        <dbReference type="EMBL" id="CAG8482965.1"/>
    </source>
</evidence>
<dbReference type="PROSITE" id="PS50052">
    <property type="entry name" value="GUANYLATE_KINASE_2"/>
    <property type="match status" value="1"/>
</dbReference>
<evidence type="ECO:0000259" key="5">
    <source>
        <dbReference type="PROSITE" id="PS50052"/>
    </source>
</evidence>
<evidence type="ECO:0000256" key="4">
    <source>
        <dbReference type="SAM" id="Coils"/>
    </source>
</evidence>
<evidence type="ECO:0000256" key="3">
    <source>
        <dbReference type="ARBA" id="ARBA00022777"/>
    </source>
</evidence>
<comment type="caution">
    <text evidence="6">The sequence shown here is derived from an EMBL/GenBank/DDBJ whole genome shotgun (WGS) entry which is preliminary data.</text>
</comment>
<name>A0A9N8Z9G4_9GLOM</name>
<feature type="domain" description="Guanylate kinase-like" evidence="5">
    <location>
        <begin position="1"/>
        <end position="164"/>
    </location>
</feature>
<dbReference type="EMBL" id="CAJVPQ010000453">
    <property type="protein sequence ID" value="CAG8482965.1"/>
    <property type="molecule type" value="Genomic_DNA"/>
</dbReference>